<dbReference type="RefSeq" id="WP_060652443.1">
    <property type="nucleotide sequence ID" value="NZ_AZXY01000006.1"/>
</dbReference>
<dbReference type="Pfam" id="PF00561">
    <property type="entry name" value="Abhydrolase_1"/>
    <property type="match status" value="1"/>
</dbReference>
<dbReference type="InterPro" id="IPR029058">
    <property type="entry name" value="AB_hydrolase_fold"/>
</dbReference>
<dbReference type="PANTHER" id="PTHR43329">
    <property type="entry name" value="EPOXIDE HYDROLASE"/>
    <property type="match status" value="1"/>
</dbReference>
<feature type="domain" description="AB hydrolase-1" evidence="2">
    <location>
        <begin position="22"/>
        <end position="125"/>
    </location>
</feature>
<proteinExistence type="predicted"/>
<dbReference type="PATRIC" id="fig|1441730.3.peg.2982"/>
<evidence type="ECO:0000313" key="4">
    <source>
        <dbReference type="Proteomes" id="UP000053060"/>
    </source>
</evidence>
<dbReference type="AlphaFoldDB" id="A0A0V9UK06"/>
<protein>
    <submittedName>
        <fullName evidence="3">Hydrolase</fullName>
    </submittedName>
</protein>
<evidence type="ECO:0000313" key="3">
    <source>
        <dbReference type="EMBL" id="KSZ58343.1"/>
    </source>
</evidence>
<dbReference type="Proteomes" id="UP000053060">
    <property type="component" value="Unassembled WGS sequence"/>
</dbReference>
<dbReference type="PRINTS" id="PR00111">
    <property type="entry name" value="ABHYDROLASE"/>
</dbReference>
<organism evidence="3 4">
    <name type="scientific">Rhodococcus pyridinivorans KG-16</name>
    <dbReference type="NCBI Taxonomy" id="1441730"/>
    <lineage>
        <taxon>Bacteria</taxon>
        <taxon>Bacillati</taxon>
        <taxon>Actinomycetota</taxon>
        <taxon>Actinomycetes</taxon>
        <taxon>Mycobacteriales</taxon>
        <taxon>Nocardiaceae</taxon>
        <taxon>Rhodococcus</taxon>
    </lineage>
</organism>
<dbReference type="EMBL" id="AZXY01000006">
    <property type="protein sequence ID" value="KSZ58343.1"/>
    <property type="molecule type" value="Genomic_DNA"/>
</dbReference>
<evidence type="ECO:0000256" key="1">
    <source>
        <dbReference type="ARBA" id="ARBA00022801"/>
    </source>
</evidence>
<keyword evidence="1 3" id="KW-0378">Hydrolase</keyword>
<accession>A0A0V9UK06</accession>
<dbReference type="Gene3D" id="3.40.50.1820">
    <property type="entry name" value="alpha/beta hydrolase"/>
    <property type="match status" value="1"/>
</dbReference>
<reference evidence="3 4" key="2">
    <citation type="journal article" date="2016" name="Genome Announc.">
        <title>Draft Genome Sequence of a Versatile Hydrocarbon-Degrading Bacterium, Rhodococcus pyridinivorans Strain KG-16, Collected from Oil Fields in India.</title>
        <authorList>
            <person name="Aggarwal R.K."/>
            <person name="Dawar C."/>
            <person name="Phanindranath R."/>
            <person name="Mutnuri L."/>
            <person name="Dayal A.M."/>
        </authorList>
    </citation>
    <scope>NUCLEOTIDE SEQUENCE [LARGE SCALE GENOMIC DNA]</scope>
    <source>
        <strain evidence="3 4">KG-16</strain>
    </source>
</reference>
<comment type="caution">
    <text evidence="3">The sequence shown here is derived from an EMBL/GenBank/DDBJ whole genome shotgun (WGS) entry which is preliminary data.</text>
</comment>
<dbReference type="SUPFAM" id="SSF53474">
    <property type="entry name" value="alpha/beta-Hydrolases"/>
    <property type="match status" value="1"/>
</dbReference>
<dbReference type="InterPro" id="IPR000639">
    <property type="entry name" value="Epox_hydrolase-like"/>
</dbReference>
<gene>
    <name evidence="3" type="ORF">Z045_14345</name>
</gene>
<dbReference type="PRINTS" id="PR00412">
    <property type="entry name" value="EPOXHYDRLASE"/>
</dbReference>
<evidence type="ECO:0000259" key="2">
    <source>
        <dbReference type="Pfam" id="PF00561"/>
    </source>
</evidence>
<name>A0A0V9UK06_9NOCA</name>
<reference evidence="4" key="1">
    <citation type="submission" date="2015-01" db="EMBL/GenBank/DDBJ databases">
        <title>Draft genome sequence of Rhodococcus pyridinivorans strain KG-16, a hydrocarbon-degrading bacterium.</title>
        <authorList>
            <person name="Aggarwal R.K."/>
            <person name="Dawar C."/>
        </authorList>
    </citation>
    <scope>NUCLEOTIDE SEQUENCE [LARGE SCALE GENOMIC DNA]</scope>
    <source>
        <strain evidence="4">KG-16</strain>
    </source>
</reference>
<dbReference type="GO" id="GO:0016787">
    <property type="term" value="F:hydrolase activity"/>
    <property type="evidence" value="ECO:0007669"/>
    <property type="project" value="UniProtKB-KW"/>
</dbReference>
<dbReference type="InterPro" id="IPR000073">
    <property type="entry name" value="AB_hydrolase_1"/>
</dbReference>
<sequence>MDSRIVEVDGFTWNIDDRGDGPAVVMCHGFPGLGYSYRHQFAPLVDAGYRAVAPDMPGYGRTDRPRAVGEYTNVAVADRLVRLLDVLGIGSAVVVGHDFGAPVAWTTALRHPDRVAGLVLLAVPYSPDRMPARPSEIFRGLAGKHFLHLHYFQEPGVAEAELDPRPREFLQRLFFALSGGYRYLDVWSHPSEGRGYLDVLPAAPDLPWDWLDDDELAHYAAEFARTGFGGGLSWYRAYDANWEASRPHEGAEVQVPTLFVAGDRDPVVAMSGSSALERMRAYVPDLRGVHLLEGAGHFVQMERRDEVNDLLLRFVSEIRIPTRTAEQHFHRRSST</sequence>